<reference evidence="1" key="1">
    <citation type="journal article" date="2021" name="Proc. Natl. Acad. Sci. U.S.A.">
        <title>A Catalog of Tens of Thousands of Viruses from Human Metagenomes Reveals Hidden Associations with Chronic Diseases.</title>
        <authorList>
            <person name="Tisza M.J."/>
            <person name="Buck C.B."/>
        </authorList>
    </citation>
    <scope>NUCLEOTIDE SEQUENCE</scope>
    <source>
        <strain evidence="1">CtiHu16</strain>
    </source>
</reference>
<name>A0A8S5MQ05_9CAUD</name>
<sequence length="109" mass="12478">MYEVNMLSMADKDLLSEFLYRSICRVLNVNVSLWEGTVPQGVSVFVAHPETGTFEYMFTKDTKYPVRRDDIDEVLPLLEAYGNVRAGGLVYYLNSCMVPVVSKHRAFPY</sequence>
<accession>A0A8S5MQ05</accession>
<protein>
    <submittedName>
        <fullName evidence="1">Uncharacterized protein</fullName>
    </submittedName>
</protein>
<proteinExistence type="predicted"/>
<organism evidence="1">
    <name type="scientific">Podoviridae sp. ctiHu16</name>
    <dbReference type="NCBI Taxonomy" id="2826571"/>
    <lineage>
        <taxon>Viruses</taxon>
        <taxon>Duplodnaviria</taxon>
        <taxon>Heunggongvirae</taxon>
        <taxon>Uroviricota</taxon>
        <taxon>Caudoviricetes</taxon>
    </lineage>
</organism>
<dbReference type="EMBL" id="BK014955">
    <property type="protein sequence ID" value="DAD84234.1"/>
    <property type="molecule type" value="Genomic_DNA"/>
</dbReference>
<evidence type="ECO:0000313" key="1">
    <source>
        <dbReference type="EMBL" id="DAD84234.1"/>
    </source>
</evidence>